<evidence type="ECO:0000313" key="2">
    <source>
        <dbReference type="Proteomes" id="UP000887013"/>
    </source>
</evidence>
<protein>
    <submittedName>
        <fullName evidence="1">Uncharacterized protein</fullName>
    </submittedName>
</protein>
<gene>
    <name evidence="1" type="ORF">NPIL_634881</name>
</gene>
<dbReference type="AlphaFoldDB" id="A0A8X6TI55"/>
<comment type="caution">
    <text evidence="1">The sequence shown here is derived from an EMBL/GenBank/DDBJ whole genome shotgun (WGS) entry which is preliminary data.</text>
</comment>
<reference evidence="1" key="1">
    <citation type="submission" date="2020-08" db="EMBL/GenBank/DDBJ databases">
        <title>Multicomponent nature underlies the extraordinary mechanical properties of spider dragline silk.</title>
        <authorList>
            <person name="Kono N."/>
            <person name="Nakamura H."/>
            <person name="Mori M."/>
            <person name="Yoshida Y."/>
            <person name="Ohtoshi R."/>
            <person name="Malay A.D."/>
            <person name="Moran D.A.P."/>
            <person name="Tomita M."/>
            <person name="Numata K."/>
            <person name="Arakawa K."/>
        </authorList>
    </citation>
    <scope>NUCLEOTIDE SEQUENCE</scope>
</reference>
<proteinExistence type="predicted"/>
<organism evidence="1 2">
    <name type="scientific">Nephila pilipes</name>
    <name type="common">Giant wood spider</name>
    <name type="synonym">Nephila maculata</name>
    <dbReference type="NCBI Taxonomy" id="299642"/>
    <lineage>
        <taxon>Eukaryota</taxon>
        <taxon>Metazoa</taxon>
        <taxon>Ecdysozoa</taxon>
        <taxon>Arthropoda</taxon>
        <taxon>Chelicerata</taxon>
        <taxon>Arachnida</taxon>
        <taxon>Araneae</taxon>
        <taxon>Araneomorphae</taxon>
        <taxon>Entelegynae</taxon>
        <taxon>Araneoidea</taxon>
        <taxon>Nephilidae</taxon>
        <taxon>Nephila</taxon>
    </lineage>
</organism>
<dbReference type="Proteomes" id="UP000887013">
    <property type="component" value="Unassembled WGS sequence"/>
</dbReference>
<accession>A0A8X6TI55</accession>
<evidence type="ECO:0000313" key="1">
    <source>
        <dbReference type="EMBL" id="GFT19728.1"/>
    </source>
</evidence>
<sequence>MVYTVDPGYRHTAETIVLGGISIMVCTKSLNGRRIATIPILKWVLHQCGNLGGLINSNSRIGRGTKISDAEYLRLQLQQDYLICMTCSRLYDLHLQSALLLRVEDYPRNNVFAQ</sequence>
<dbReference type="EMBL" id="BMAW01010639">
    <property type="protein sequence ID" value="GFT19728.1"/>
    <property type="molecule type" value="Genomic_DNA"/>
</dbReference>
<keyword evidence="2" id="KW-1185">Reference proteome</keyword>
<name>A0A8X6TI55_NEPPI</name>